<keyword evidence="2" id="KW-0812">Transmembrane</keyword>
<keyword evidence="2" id="KW-0472">Membrane</keyword>
<feature type="compositionally biased region" description="Polar residues" evidence="1">
    <location>
        <begin position="188"/>
        <end position="217"/>
    </location>
</feature>
<feature type="compositionally biased region" description="Low complexity" evidence="1">
    <location>
        <begin position="103"/>
        <end position="115"/>
    </location>
</feature>
<protein>
    <submittedName>
        <fullName evidence="3">Uncharacterized protein</fullName>
    </submittedName>
</protein>
<gene>
    <name evidence="3" type="ORF">MYAER_0773</name>
</gene>
<organism evidence="3 4">
    <name type="scientific">Microcystis aeruginosa NIES-2549</name>
    <dbReference type="NCBI Taxonomy" id="1641812"/>
    <lineage>
        <taxon>Bacteria</taxon>
        <taxon>Bacillati</taxon>
        <taxon>Cyanobacteriota</taxon>
        <taxon>Cyanophyceae</taxon>
        <taxon>Oscillatoriophycideae</taxon>
        <taxon>Chroococcales</taxon>
        <taxon>Microcystaceae</taxon>
        <taxon>Microcystis</taxon>
    </lineage>
</organism>
<feature type="compositionally biased region" description="Pro residues" evidence="1">
    <location>
        <begin position="93"/>
        <end position="102"/>
    </location>
</feature>
<feature type="region of interest" description="Disordered" evidence="1">
    <location>
        <begin position="70"/>
        <end position="276"/>
    </location>
</feature>
<dbReference type="EMBL" id="CP011304">
    <property type="protein sequence ID" value="AKE63133.1"/>
    <property type="molecule type" value="Genomic_DNA"/>
</dbReference>
<name>A0A0F6RK30_MICAE</name>
<dbReference type="AlphaFoldDB" id="A0A0F6RK30"/>
<keyword evidence="2" id="KW-1133">Transmembrane helix</keyword>
<evidence type="ECO:0000256" key="1">
    <source>
        <dbReference type="SAM" id="MobiDB-lite"/>
    </source>
</evidence>
<reference evidence="3 4" key="1">
    <citation type="journal article" date="2015" name="Genome Announc.">
        <title>Complete Genome Sequence of Microcystis aeruginosa NIES-2549, a Bloom-Forming Cyanobacterium from Lake Kasumigaura, Japan.</title>
        <authorList>
            <person name="Yamaguchi H."/>
            <person name="Suzuki S."/>
            <person name="Tanabe Y."/>
            <person name="Osana Y."/>
            <person name="Shimura Y."/>
            <person name="Ishida K."/>
            <person name="Kawachi M."/>
        </authorList>
    </citation>
    <scope>NUCLEOTIDE SEQUENCE [LARGE SCALE GENOMIC DNA]</scope>
    <source>
        <strain evidence="3 4">NIES-2549</strain>
    </source>
</reference>
<dbReference type="PATRIC" id="fig|1641812.3.peg.800"/>
<accession>A0A0F6RK30</accession>
<proteinExistence type="predicted"/>
<feature type="compositionally biased region" description="Polar residues" evidence="1">
    <location>
        <begin position="231"/>
        <end position="276"/>
    </location>
</feature>
<feature type="transmembrane region" description="Helical" evidence="2">
    <location>
        <begin position="20"/>
        <end position="42"/>
    </location>
</feature>
<dbReference type="RefSeq" id="WP_046661016.1">
    <property type="nucleotide sequence ID" value="NZ_CP011304.1"/>
</dbReference>
<sequence length="276" mass="30280">MSDYKDSSSMRYFLAGLKPFAQPLFWLPLGIFSLALIGFSVYQQNPEWLGSVLDTPGMSLEEREIQTKQITDAPLPSPATMPAIPANNNTAPPNEPASPQPFNPLNTNPNNNQKPSLFAPLMPQTKQNQAPKASKTLQPIQVQPISGNNSNYPLQREIENRSRTTNLNNSPNLNPGGNPNQVNPQGNYSPYQQNTQPLPSWNNANPNPVPGPSNQSNYYQPPVYQAPVYGSQPNVTSYPNQGMAPNNNGIPNQVPPQTTNRGFSIQQPIDTRSSGY</sequence>
<feature type="compositionally biased region" description="Low complexity" evidence="1">
    <location>
        <begin position="163"/>
        <end position="187"/>
    </location>
</feature>
<feature type="compositionally biased region" description="Polar residues" evidence="1">
    <location>
        <begin position="124"/>
        <end position="153"/>
    </location>
</feature>
<feature type="compositionally biased region" description="Low complexity" evidence="1">
    <location>
        <begin position="218"/>
        <end position="229"/>
    </location>
</feature>
<evidence type="ECO:0000313" key="4">
    <source>
        <dbReference type="Proteomes" id="UP000034103"/>
    </source>
</evidence>
<dbReference type="HOGENOM" id="CLU_1007661_0_0_3"/>
<evidence type="ECO:0000256" key="2">
    <source>
        <dbReference type="SAM" id="Phobius"/>
    </source>
</evidence>
<dbReference type="Proteomes" id="UP000034103">
    <property type="component" value="Chromosome"/>
</dbReference>
<evidence type="ECO:0000313" key="3">
    <source>
        <dbReference type="EMBL" id="AKE63133.1"/>
    </source>
</evidence>
<feature type="compositionally biased region" description="Low complexity" evidence="1">
    <location>
        <begin position="78"/>
        <end position="92"/>
    </location>
</feature>